<gene>
    <name evidence="2" type="ORF">FSB_LOCUS19856</name>
</gene>
<dbReference type="Pfam" id="PF00171">
    <property type="entry name" value="Aldedh"/>
    <property type="match status" value="1"/>
</dbReference>
<dbReference type="Gene3D" id="3.40.605.10">
    <property type="entry name" value="Aldehyde Dehydrogenase, Chain A, domain 1"/>
    <property type="match status" value="1"/>
</dbReference>
<proteinExistence type="predicted"/>
<organism evidence="2">
    <name type="scientific">Fagus sylvatica</name>
    <name type="common">Beechnut</name>
    <dbReference type="NCBI Taxonomy" id="28930"/>
    <lineage>
        <taxon>Eukaryota</taxon>
        <taxon>Viridiplantae</taxon>
        <taxon>Streptophyta</taxon>
        <taxon>Embryophyta</taxon>
        <taxon>Tracheophyta</taxon>
        <taxon>Spermatophyta</taxon>
        <taxon>Magnoliopsida</taxon>
        <taxon>eudicotyledons</taxon>
        <taxon>Gunneridae</taxon>
        <taxon>Pentapetalae</taxon>
        <taxon>rosids</taxon>
        <taxon>fabids</taxon>
        <taxon>Fagales</taxon>
        <taxon>Fagaceae</taxon>
        <taxon>Fagus</taxon>
    </lineage>
</organism>
<dbReference type="GO" id="GO:0016491">
    <property type="term" value="F:oxidoreductase activity"/>
    <property type="evidence" value="ECO:0007669"/>
    <property type="project" value="InterPro"/>
</dbReference>
<evidence type="ECO:0000313" key="2">
    <source>
        <dbReference type="EMBL" id="SPC91974.1"/>
    </source>
</evidence>
<protein>
    <recommendedName>
        <fullName evidence="1">Aldehyde dehydrogenase domain-containing protein</fullName>
    </recommendedName>
</protein>
<dbReference type="PANTHER" id="PTHR11699">
    <property type="entry name" value="ALDEHYDE DEHYDROGENASE-RELATED"/>
    <property type="match status" value="1"/>
</dbReference>
<dbReference type="InterPro" id="IPR016162">
    <property type="entry name" value="Ald_DH_N"/>
</dbReference>
<evidence type="ECO:0000259" key="1">
    <source>
        <dbReference type="Pfam" id="PF00171"/>
    </source>
</evidence>
<dbReference type="InterPro" id="IPR015590">
    <property type="entry name" value="Aldehyde_DH_dom"/>
</dbReference>
<dbReference type="SUPFAM" id="SSF53720">
    <property type="entry name" value="ALDH-like"/>
    <property type="match status" value="1"/>
</dbReference>
<sequence length="120" mass="13299">MTSQCNGNSDSFVKMPTIKFTKLFINGNFVDSISGKTFETIDPRTEEVITRVAEGDKEDIDLAVKAARKAFDHGPWPRLPGCIRLSGFFGWDYDSKSVATPDIDSCGCSWAFMDDGQIMC</sequence>
<dbReference type="AlphaFoldDB" id="A0A2N9FYT8"/>
<reference evidence="2" key="1">
    <citation type="submission" date="2018-02" db="EMBL/GenBank/DDBJ databases">
        <authorList>
            <person name="Cohen D.B."/>
            <person name="Kent A.D."/>
        </authorList>
    </citation>
    <scope>NUCLEOTIDE SEQUENCE</scope>
</reference>
<accession>A0A2N9FYT8</accession>
<dbReference type="EMBL" id="OIVN01001269">
    <property type="protein sequence ID" value="SPC91974.1"/>
    <property type="molecule type" value="Genomic_DNA"/>
</dbReference>
<feature type="domain" description="Aldehyde dehydrogenase" evidence="1">
    <location>
        <begin position="29"/>
        <end position="80"/>
    </location>
</feature>
<dbReference type="InterPro" id="IPR016161">
    <property type="entry name" value="Ald_DH/histidinol_DH"/>
</dbReference>
<name>A0A2N9FYT8_FAGSY</name>